<dbReference type="Pfam" id="PF12833">
    <property type="entry name" value="HTH_18"/>
    <property type="match status" value="1"/>
</dbReference>
<dbReference type="Pfam" id="PF01965">
    <property type="entry name" value="DJ-1_PfpI"/>
    <property type="match status" value="1"/>
</dbReference>
<dbReference type="PROSITE" id="PS01124">
    <property type="entry name" value="HTH_ARAC_FAMILY_2"/>
    <property type="match status" value="1"/>
</dbReference>
<accession>A0A8I0N0S4</accession>
<gene>
    <name evidence="5" type="ORF">PPEP_b0700</name>
</gene>
<dbReference type="Gene3D" id="1.10.10.60">
    <property type="entry name" value="Homeodomain-like"/>
    <property type="match status" value="1"/>
</dbReference>
<dbReference type="InterPro" id="IPR018060">
    <property type="entry name" value="HTH_AraC"/>
</dbReference>
<dbReference type="SUPFAM" id="SSF52317">
    <property type="entry name" value="Class I glutamine amidotransferase-like"/>
    <property type="match status" value="1"/>
</dbReference>
<comment type="caution">
    <text evidence="5">The sequence shown here is derived from an EMBL/GenBank/DDBJ whole genome shotgun (WGS) entry which is preliminary data.</text>
</comment>
<dbReference type="InterPro" id="IPR002818">
    <property type="entry name" value="DJ-1/PfpI"/>
</dbReference>
<name>A0A8I0N0S4_9GAMM</name>
<dbReference type="PANTHER" id="PTHR46796:SF13">
    <property type="entry name" value="HTH-TYPE TRANSCRIPTIONAL ACTIVATOR RHAS"/>
    <property type="match status" value="1"/>
</dbReference>
<keyword evidence="1" id="KW-0805">Transcription regulation</keyword>
<keyword evidence="2" id="KW-0238">DNA-binding</keyword>
<evidence type="ECO:0000259" key="4">
    <source>
        <dbReference type="PROSITE" id="PS01124"/>
    </source>
</evidence>
<evidence type="ECO:0000313" key="6">
    <source>
        <dbReference type="Proteomes" id="UP000660708"/>
    </source>
</evidence>
<protein>
    <recommendedName>
        <fullName evidence="4">HTH araC/xylS-type domain-containing protein</fullName>
    </recommendedName>
</protein>
<sequence>MSITNSAHLFISFTSLVNLQRYCAGVVTLTAVSKMTFLSLNSTIQMKLIKVAICHYPHVMKSAVYGLEELFFLADRICIEESLNTRFTTHVATFTSAVKGDYNIVLLPPSVSSDFYLTPDPQLLAWLNKQHRQGAVIASACAGAFILAASGLSHQRLLTTHWGLTEEFKRHFPNQPVDTRKILIDHNDIMSAGGMMSWLDLGLELVKKYSGHLVMRKLGKTLVVDTAQREQSYYHQFQPNFQHGDDAVQRAQQYINIHYGHNISIADLADIALLTQRTLQRRFAKVLGLNPNQYLQRFRVQKMCDLLESTSKPFDWIAHQVGYEDTTACRKVFNKYMGLTPSEFRKRF</sequence>
<dbReference type="PANTHER" id="PTHR46796">
    <property type="entry name" value="HTH-TYPE TRANSCRIPTIONAL ACTIVATOR RHAS-RELATED"/>
    <property type="match status" value="1"/>
</dbReference>
<dbReference type="GO" id="GO:0003700">
    <property type="term" value="F:DNA-binding transcription factor activity"/>
    <property type="evidence" value="ECO:0007669"/>
    <property type="project" value="InterPro"/>
</dbReference>
<dbReference type="SMART" id="SM00342">
    <property type="entry name" value="HTH_ARAC"/>
    <property type="match status" value="1"/>
</dbReference>
<dbReference type="Proteomes" id="UP000660708">
    <property type="component" value="Unassembled WGS sequence"/>
</dbReference>
<evidence type="ECO:0000313" key="5">
    <source>
        <dbReference type="EMBL" id="MBE0348852.1"/>
    </source>
</evidence>
<organism evidence="5 6">
    <name type="scientific">Pseudoalteromonas peptidolytica F12-50-A1</name>
    <dbReference type="NCBI Taxonomy" id="1315280"/>
    <lineage>
        <taxon>Bacteria</taxon>
        <taxon>Pseudomonadati</taxon>
        <taxon>Pseudomonadota</taxon>
        <taxon>Gammaproteobacteria</taxon>
        <taxon>Alteromonadales</taxon>
        <taxon>Pseudoalteromonadaceae</taxon>
        <taxon>Pseudoalteromonas</taxon>
    </lineage>
</organism>
<feature type="domain" description="HTH araC/xylS-type" evidence="4">
    <location>
        <begin position="249"/>
        <end position="347"/>
    </location>
</feature>
<dbReference type="Gene3D" id="3.40.50.880">
    <property type="match status" value="1"/>
</dbReference>
<dbReference type="EMBL" id="AQHF01000034">
    <property type="protein sequence ID" value="MBE0348852.1"/>
    <property type="molecule type" value="Genomic_DNA"/>
</dbReference>
<proteinExistence type="predicted"/>
<evidence type="ECO:0000256" key="1">
    <source>
        <dbReference type="ARBA" id="ARBA00023015"/>
    </source>
</evidence>
<reference evidence="5 6" key="1">
    <citation type="submission" date="2015-06" db="EMBL/GenBank/DDBJ databases">
        <title>Genome sequence of Pseudoalteromonas peptidolytica.</title>
        <authorList>
            <person name="Xie B.-B."/>
            <person name="Rong J.-C."/>
            <person name="Qin Q.-L."/>
            <person name="Zhang Y.-Z."/>
        </authorList>
    </citation>
    <scope>NUCLEOTIDE SEQUENCE [LARGE SCALE GENOMIC DNA]</scope>
    <source>
        <strain evidence="5 6">F12-50-A1</strain>
    </source>
</reference>
<dbReference type="InterPro" id="IPR029062">
    <property type="entry name" value="Class_I_gatase-like"/>
</dbReference>
<evidence type="ECO:0000256" key="3">
    <source>
        <dbReference type="ARBA" id="ARBA00023163"/>
    </source>
</evidence>
<keyword evidence="6" id="KW-1185">Reference proteome</keyword>
<dbReference type="GO" id="GO:0043565">
    <property type="term" value="F:sequence-specific DNA binding"/>
    <property type="evidence" value="ECO:0007669"/>
    <property type="project" value="InterPro"/>
</dbReference>
<dbReference type="InterPro" id="IPR009057">
    <property type="entry name" value="Homeodomain-like_sf"/>
</dbReference>
<dbReference type="SUPFAM" id="SSF46689">
    <property type="entry name" value="Homeodomain-like"/>
    <property type="match status" value="2"/>
</dbReference>
<dbReference type="InterPro" id="IPR050204">
    <property type="entry name" value="AraC_XylS_family_regulators"/>
</dbReference>
<evidence type="ECO:0000256" key="2">
    <source>
        <dbReference type="ARBA" id="ARBA00023125"/>
    </source>
</evidence>
<dbReference type="AlphaFoldDB" id="A0A8I0N0S4"/>
<keyword evidence="3" id="KW-0804">Transcription</keyword>